<feature type="domain" description="Glutamine amidotransferase type-2" evidence="3">
    <location>
        <begin position="9"/>
        <end position="303"/>
    </location>
</feature>
<accession>A0A420E3X0</accession>
<reference evidence="4 5" key="1">
    <citation type="submission" date="2018-09" db="EMBL/GenBank/DDBJ databases">
        <title>Genomic Encyclopedia of Archaeal and Bacterial Type Strains, Phase II (KMG-II): from individual species to whole genera.</title>
        <authorList>
            <person name="Goeker M."/>
        </authorList>
    </citation>
    <scope>NUCLEOTIDE SEQUENCE [LARGE SCALE GENOMIC DNA]</scope>
    <source>
        <strain evidence="4 5">DSM 16505</strain>
    </source>
</reference>
<dbReference type="SUPFAM" id="SSF53271">
    <property type="entry name" value="PRTase-like"/>
    <property type="match status" value="1"/>
</dbReference>
<gene>
    <name evidence="4" type="ORF">C8N26_0255</name>
</gene>
<name>A0A420E3X0_9FLAO</name>
<dbReference type="SUPFAM" id="SSF56235">
    <property type="entry name" value="N-terminal nucleophile aminohydrolases (Ntn hydrolases)"/>
    <property type="match status" value="1"/>
</dbReference>
<keyword evidence="5" id="KW-1185">Reference proteome</keyword>
<evidence type="ECO:0000256" key="2">
    <source>
        <dbReference type="ARBA" id="ARBA00022962"/>
    </source>
</evidence>
<dbReference type="Gene3D" id="3.60.20.10">
    <property type="entry name" value="Glutamine Phosphoribosylpyrophosphate, subunit 1, domain 1"/>
    <property type="match status" value="1"/>
</dbReference>
<dbReference type="PROSITE" id="PS51278">
    <property type="entry name" value="GATASE_TYPE_2"/>
    <property type="match status" value="1"/>
</dbReference>
<dbReference type="InterPro" id="IPR029055">
    <property type="entry name" value="Ntn_hydrolases_N"/>
</dbReference>
<sequence length="632" mass="71844">MSDAIKHECGIAMVRLKKPLQYYKDKYGTAFYGVNKMYLLMEKQHNRGQDGAGLASIKFNVEPGTRYISRVRSNESQPIQDIFGKINKRINGVFEENPDKVDDVNWQEENVPYLGNLFLGHVRYGTFGGNSIENVHPFLRQSNWKHQSLIVAGNFNMTNSKQLLNDLIELGQHPKESTDTVTILEKIGHFLQSEVSDLYLKAKEEGFNKKDASPYIEEHLDIQRILKRSAKNWDGGYAMAGMLGHGDAFVLRDPSAIRPAFFYEDEEVVVVASERPVIQTTFNVDIDSIKEIERGHALIIKKNGQTSMSPILEQRPKKACSFERIYFSRGSDASIYEERKNLGKYVFPEVLKSIDSDIENSVFSYIPNTAETSFFGMMEAAEDVLNQQKTDAILAGEGKLSKEKVIEILSKRPRFEKIAIKDAKLRTFITDDSSRDDLVAHVYDVTYGVVKPTDNLVIIDDSIVRGTTLKKSIIKILDRLNPKKIVVVSSAPQIRYPDCYGIDMAKINDFIAFKAALELLKETDQYHIVDEVYQKCKQQENSEDKDVVNYVKEIYAPFTDEEVSAKIAQMLKTEEIKAQVEVIFQPVSELHKACPDNLGDWYFTGDYPTDGGHRVVNQAFINFYEGSDARAY</sequence>
<organism evidence="4 5">
    <name type="scientific">Tenacibaculum lutimaris</name>
    <dbReference type="NCBI Taxonomy" id="285258"/>
    <lineage>
        <taxon>Bacteria</taxon>
        <taxon>Pseudomonadati</taxon>
        <taxon>Bacteroidota</taxon>
        <taxon>Flavobacteriia</taxon>
        <taxon>Flavobacteriales</taxon>
        <taxon>Flavobacteriaceae</taxon>
        <taxon>Tenacibaculum</taxon>
    </lineage>
</organism>
<keyword evidence="4" id="KW-0328">Glycosyltransferase</keyword>
<evidence type="ECO:0000256" key="1">
    <source>
        <dbReference type="ARBA" id="ARBA00022679"/>
    </source>
</evidence>
<protein>
    <submittedName>
        <fullName evidence="4">Amidophosphoribosyltransferase</fullName>
    </submittedName>
</protein>
<dbReference type="PANTHER" id="PTHR11907">
    <property type="entry name" value="AMIDOPHOSPHORIBOSYLTRANSFERASE"/>
    <property type="match status" value="1"/>
</dbReference>
<dbReference type="GO" id="GO:0016757">
    <property type="term" value="F:glycosyltransferase activity"/>
    <property type="evidence" value="ECO:0007669"/>
    <property type="project" value="UniProtKB-KW"/>
</dbReference>
<comment type="caution">
    <text evidence="4">The sequence shown here is derived from an EMBL/GenBank/DDBJ whole genome shotgun (WGS) entry which is preliminary data.</text>
</comment>
<dbReference type="InterPro" id="IPR017932">
    <property type="entry name" value="GATase_2_dom"/>
</dbReference>
<keyword evidence="2" id="KW-0315">Glutamine amidotransferase</keyword>
<keyword evidence="1 4" id="KW-0808">Transferase</keyword>
<proteinExistence type="predicted"/>
<evidence type="ECO:0000313" key="5">
    <source>
        <dbReference type="Proteomes" id="UP000285780"/>
    </source>
</evidence>
<dbReference type="EMBL" id="RAQM01000006">
    <property type="protein sequence ID" value="RKF04861.1"/>
    <property type="molecule type" value="Genomic_DNA"/>
</dbReference>
<dbReference type="AlphaFoldDB" id="A0A420E3X0"/>
<dbReference type="InterPro" id="IPR029057">
    <property type="entry name" value="PRTase-like"/>
</dbReference>
<dbReference type="CDD" id="cd06223">
    <property type="entry name" value="PRTases_typeI"/>
    <property type="match status" value="1"/>
</dbReference>
<dbReference type="Proteomes" id="UP000285780">
    <property type="component" value="Unassembled WGS sequence"/>
</dbReference>
<dbReference type="InterPro" id="IPR000836">
    <property type="entry name" value="PRTase_dom"/>
</dbReference>
<evidence type="ECO:0000259" key="3">
    <source>
        <dbReference type="PROSITE" id="PS51278"/>
    </source>
</evidence>
<evidence type="ECO:0000313" key="4">
    <source>
        <dbReference type="EMBL" id="RKF04861.1"/>
    </source>
</evidence>
<dbReference type="RefSeq" id="WP_120185694.1">
    <property type="nucleotide sequence ID" value="NZ_RAQM01000006.1"/>
</dbReference>